<feature type="transmembrane region" description="Helical" evidence="7">
    <location>
        <begin position="184"/>
        <end position="205"/>
    </location>
</feature>
<evidence type="ECO:0000256" key="6">
    <source>
        <dbReference type="ARBA" id="ARBA00023136"/>
    </source>
</evidence>
<evidence type="ECO:0000313" key="10">
    <source>
        <dbReference type="Proteomes" id="UP000004931"/>
    </source>
</evidence>
<evidence type="ECO:0000256" key="4">
    <source>
        <dbReference type="ARBA" id="ARBA00022737"/>
    </source>
</evidence>
<feature type="domain" description="RCK C-terminal" evidence="8">
    <location>
        <begin position="300"/>
        <end position="386"/>
    </location>
</feature>
<keyword evidence="6 7" id="KW-0472">Membrane</keyword>
<dbReference type="PANTHER" id="PTHR43652">
    <property type="entry name" value="BASIC AMINO ACID ANTIPORTER YFCC-RELATED"/>
    <property type="match status" value="1"/>
</dbReference>
<keyword evidence="10" id="KW-1185">Reference proteome</keyword>
<dbReference type="Proteomes" id="UP000004931">
    <property type="component" value="Unassembled WGS sequence"/>
</dbReference>
<dbReference type="EMBL" id="AAVT01000008">
    <property type="protein sequence ID" value="EAW30346.1"/>
    <property type="molecule type" value="Genomic_DNA"/>
</dbReference>
<feature type="transmembrane region" description="Helical" evidence="7">
    <location>
        <begin position="450"/>
        <end position="468"/>
    </location>
</feature>
<dbReference type="GO" id="GO:0006813">
    <property type="term" value="P:potassium ion transport"/>
    <property type="evidence" value="ECO:0007669"/>
    <property type="project" value="InterPro"/>
</dbReference>
<dbReference type="AlphaFoldDB" id="A0YFD2"/>
<dbReference type="PANTHER" id="PTHR43652:SF2">
    <property type="entry name" value="BASIC AMINO ACID ANTIPORTER YFCC-RELATED"/>
    <property type="match status" value="1"/>
</dbReference>
<dbReference type="STRING" id="247633.GP2143_09080"/>
<reference evidence="9 10" key="1">
    <citation type="journal article" date="2010" name="J. Bacteriol.">
        <title>Genome sequence of the oligotrophic marine Gammaproteobacterium HTCC2143, isolated from the Oregon Coast.</title>
        <authorList>
            <person name="Oh H.M."/>
            <person name="Kang I."/>
            <person name="Ferriera S."/>
            <person name="Giovannoni S.J."/>
            <person name="Cho J.C."/>
        </authorList>
    </citation>
    <scope>NUCLEOTIDE SEQUENCE [LARGE SCALE GENOMIC DNA]</scope>
    <source>
        <strain evidence="9 10">HTCC2143</strain>
    </source>
</reference>
<evidence type="ECO:0000259" key="8">
    <source>
        <dbReference type="PROSITE" id="PS51202"/>
    </source>
</evidence>
<feature type="transmembrane region" description="Helical" evidence="7">
    <location>
        <begin position="405"/>
        <end position="438"/>
    </location>
</feature>
<feature type="transmembrane region" description="Helical" evidence="7">
    <location>
        <begin position="32"/>
        <end position="49"/>
    </location>
</feature>
<evidence type="ECO:0000256" key="7">
    <source>
        <dbReference type="SAM" id="Phobius"/>
    </source>
</evidence>
<keyword evidence="5 7" id="KW-1133">Transmembrane helix</keyword>
<dbReference type="InterPro" id="IPR036721">
    <property type="entry name" value="RCK_C_sf"/>
</dbReference>
<dbReference type="Pfam" id="PF02080">
    <property type="entry name" value="TrkA_C"/>
    <property type="match status" value="1"/>
</dbReference>
<dbReference type="InterPro" id="IPR051679">
    <property type="entry name" value="DASS-Related_Transporters"/>
</dbReference>
<keyword evidence="3 7" id="KW-0812">Transmembrane</keyword>
<feature type="transmembrane region" description="Helical" evidence="7">
    <location>
        <begin position="9"/>
        <end position="26"/>
    </location>
</feature>
<dbReference type="SUPFAM" id="SSF116726">
    <property type="entry name" value="TrkA C-terminal domain-like"/>
    <property type="match status" value="2"/>
</dbReference>
<sequence>MNMVLSPDAIQTLAVIVFCFGLLVFSRYPADAILVGGVGLLTLLDIITAEEALIGMSNEGMATVAMLFVVARGLAQTGVVGWVSTNLLGRPKSTEVAQLRLMLPVAAMSTVLNNTPVVAMMVPAVSDWAKRLNLNVSQLMIPLSYAAIVGGTCTLVGSSTNLVINGMLMEGHPEVGLSMFDLAWVGIPCVVVVIIFTLVFSRWLLPHRGEKESQVFGDARQYIVEMEVEVNSPLVGKSIEDAGLRQLPGMYLIEIDRADQLITAVSPNEILVGGDHLIFAGDVRSVVDLKNIHGLKIAEKQVFKLSSGAHARCLVEVVVSRGFPQLGKSIRDMRFRNVYGAAIIAVARDGERIKTKIGDIFPKPGDTFLLETHDRFVSQQRYSKNFLLVSEIENSQPVRHEQRNIAAAIMVLMVISVALGLLTMFKAAIVAAGLMIVTRCITVQDARQSVNWQVVLVIAASIGLGGAMEKTGAALVIANIMINATAQSPTGTLIGLFVLTAGFSAMISNLAAAVLIFPIAVAASQQLGVDVVPFAVTVMIAASACFATPIGYQTNLMVYGPGNYRFADFLKIGLPLTLLVGITTILIVPLVWAF</sequence>
<feature type="transmembrane region" description="Helical" evidence="7">
    <location>
        <begin position="531"/>
        <end position="552"/>
    </location>
</feature>
<dbReference type="Pfam" id="PF03600">
    <property type="entry name" value="CitMHS"/>
    <property type="match status" value="1"/>
</dbReference>
<feature type="transmembrane region" description="Helical" evidence="7">
    <location>
        <begin position="61"/>
        <end position="83"/>
    </location>
</feature>
<dbReference type="Gene3D" id="3.30.70.1450">
    <property type="entry name" value="Regulator of K+ conductance, C-terminal domain"/>
    <property type="match status" value="2"/>
</dbReference>
<evidence type="ECO:0000256" key="5">
    <source>
        <dbReference type="ARBA" id="ARBA00022989"/>
    </source>
</evidence>
<evidence type="ECO:0000256" key="2">
    <source>
        <dbReference type="ARBA" id="ARBA00022448"/>
    </source>
</evidence>
<proteinExistence type="predicted"/>
<organism evidence="9 10">
    <name type="scientific">marine gamma proteobacterium HTCC2143</name>
    <dbReference type="NCBI Taxonomy" id="247633"/>
    <lineage>
        <taxon>Bacteria</taxon>
        <taxon>Pseudomonadati</taxon>
        <taxon>Pseudomonadota</taxon>
        <taxon>Gammaproteobacteria</taxon>
        <taxon>Cellvibrionales</taxon>
        <taxon>Spongiibacteraceae</taxon>
        <taxon>BD1-7 clade</taxon>
    </lineage>
</organism>
<comment type="subcellular location">
    <subcellularLocation>
        <location evidence="1">Membrane</location>
        <topology evidence="1">Multi-pass membrane protein</topology>
    </subcellularLocation>
</comment>
<evidence type="ECO:0000256" key="1">
    <source>
        <dbReference type="ARBA" id="ARBA00004141"/>
    </source>
</evidence>
<keyword evidence="4" id="KW-0677">Repeat</keyword>
<evidence type="ECO:0000256" key="3">
    <source>
        <dbReference type="ARBA" id="ARBA00022692"/>
    </source>
</evidence>
<feature type="transmembrane region" description="Helical" evidence="7">
    <location>
        <begin position="572"/>
        <end position="593"/>
    </location>
</feature>
<feature type="transmembrane region" description="Helical" evidence="7">
    <location>
        <begin position="475"/>
        <end position="499"/>
    </location>
</feature>
<feature type="domain" description="RCK C-terminal" evidence="8">
    <location>
        <begin position="211"/>
        <end position="295"/>
    </location>
</feature>
<dbReference type="GO" id="GO:0005886">
    <property type="term" value="C:plasma membrane"/>
    <property type="evidence" value="ECO:0007669"/>
    <property type="project" value="TreeGrafter"/>
</dbReference>
<feature type="transmembrane region" description="Helical" evidence="7">
    <location>
        <begin position="143"/>
        <end position="164"/>
    </location>
</feature>
<gene>
    <name evidence="9" type="ORF">GP2143_09080</name>
</gene>
<comment type="caution">
    <text evidence="9">The sequence shown here is derived from an EMBL/GenBank/DDBJ whole genome shotgun (WGS) entry which is preliminary data.</text>
</comment>
<dbReference type="InterPro" id="IPR006037">
    <property type="entry name" value="RCK_C"/>
</dbReference>
<protein>
    <submittedName>
        <fullName evidence="9">TrkA-C, di-and tricarboxylate transporters</fullName>
    </submittedName>
</protein>
<dbReference type="PROSITE" id="PS01271">
    <property type="entry name" value="NA_SULFATE"/>
    <property type="match status" value="1"/>
</dbReference>
<dbReference type="InterPro" id="IPR031312">
    <property type="entry name" value="Na/sul_symport_CS"/>
</dbReference>
<evidence type="ECO:0000313" key="9">
    <source>
        <dbReference type="EMBL" id="EAW30346.1"/>
    </source>
</evidence>
<feature type="transmembrane region" description="Helical" evidence="7">
    <location>
        <begin position="505"/>
        <end position="524"/>
    </location>
</feature>
<dbReference type="GO" id="GO:0008324">
    <property type="term" value="F:monoatomic cation transmembrane transporter activity"/>
    <property type="evidence" value="ECO:0007669"/>
    <property type="project" value="InterPro"/>
</dbReference>
<dbReference type="InterPro" id="IPR004680">
    <property type="entry name" value="Cit_transptr-like_dom"/>
</dbReference>
<dbReference type="PROSITE" id="PS51202">
    <property type="entry name" value="RCK_C"/>
    <property type="match status" value="2"/>
</dbReference>
<dbReference type="eggNOG" id="COG0471">
    <property type="taxonomic scope" value="Bacteria"/>
</dbReference>
<accession>A0YFD2</accession>
<name>A0YFD2_9GAMM</name>
<keyword evidence="2" id="KW-0813">Transport</keyword>